<dbReference type="CDD" id="cd06225">
    <property type="entry name" value="HAMP"/>
    <property type="match status" value="1"/>
</dbReference>
<accession>A0ABU0I9Y9</accession>
<feature type="domain" description="HAMP" evidence="7">
    <location>
        <begin position="291"/>
        <end position="343"/>
    </location>
</feature>
<keyword evidence="5" id="KW-0472">Membrane</keyword>
<dbReference type="SMART" id="SM00304">
    <property type="entry name" value="HAMP"/>
    <property type="match status" value="3"/>
</dbReference>
<dbReference type="PRINTS" id="PR00260">
    <property type="entry name" value="CHEMTRNSDUCR"/>
</dbReference>
<gene>
    <name evidence="8" type="ORF">QO005_001388</name>
</gene>
<keyword evidence="5" id="KW-1133">Transmembrane helix</keyword>
<feature type="compositionally biased region" description="Low complexity" evidence="4">
    <location>
        <begin position="607"/>
        <end position="630"/>
    </location>
</feature>
<feature type="domain" description="Methyl-accepting transducer" evidence="6">
    <location>
        <begin position="348"/>
        <end position="577"/>
    </location>
</feature>
<dbReference type="Pfam" id="PF00672">
    <property type="entry name" value="HAMP"/>
    <property type="match status" value="1"/>
</dbReference>
<reference evidence="8 9" key="1">
    <citation type="submission" date="2023-07" db="EMBL/GenBank/DDBJ databases">
        <title>Genomic Encyclopedia of Type Strains, Phase IV (KMG-IV): sequencing the most valuable type-strain genomes for metagenomic binning, comparative biology and taxonomic classification.</title>
        <authorList>
            <person name="Goeker M."/>
        </authorList>
    </citation>
    <scope>NUCLEOTIDE SEQUENCE [LARGE SCALE GENOMIC DNA]</scope>
    <source>
        <strain evidence="8 9">DSM 100301</strain>
    </source>
</reference>
<feature type="region of interest" description="Disordered" evidence="4">
    <location>
        <begin position="269"/>
        <end position="288"/>
    </location>
</feature>
<dbReference type="Gene3D" id="6.10.340.10">
    <property type="match status" value="1"/>
</dbReference>
<comment type="caution">
    <text evidence="8">The sequence shown here is derived from an EMBL/GenBank/DDBJ whole genome shotgun (WGS) entry which is preliminary data.</text>
</comment>
<evidence type="ECO:0000256" key="3">
    <source>
        <dbReference type="PROSITE-ProRule" id="PRU00284"/>
    </source>
</evidence>
<keyword evidence="3" id="KW-0807">Transducer</keyword>
<dbReference type="Pfam" id="PF05227">
    <property type="entry name" value="CHASE3"/>
    <property type="match status" value="1"/>
</dbReference>
<evidence type="ECO:0000256" key="1">
    <source>
        <dbReference type="ARBA" id="ARBA00022500"/>
    </source>
</evidence>
<feature type="region of interest" description="Disordered" evidence="4">
    <location>
        <begin position="600"/>
        <end position="641"/>
    </location>
</feature>
<evidence type="ECO:0000259" key="6">
    <source>
        <dbReference type="PROSITE" id="PS50111"/>
    </source>
</evidence>
<comment type="similarity">
    <text evidence="2">Belongs to the methyl-accepting chemotaxis (MCP) protein family.</text>
</comment>
<keyword evidence="9" id="KW-1185">Reference proteome</keyword>
<evidence type="ECO:0000259" key="7">
    <source>
        <dbReference type="PROSITE" id="PS50885"/>
    </source>
</evidence>
<dbReference type="InterPro" id="IPR051310">
    <property type="entry name" value="MCP_chemotaxis"/>
</dbReference>
<dbReference type="PROSITE" id="PS50111">
    <property type="entry name" value="CHEMOTAXIS_TRANSDUC_2"/>
    <property type="match status" value="1"/>
</dbReference>
<dbReference type="PANTHER" id="PTHR43531">
    <property type="entry name" value="PROTEIN ICFG"/>
    <property type="match status" value="1"/>
</dbReference>
<keyword evidence="5" id="KW-0812">Transmembrane</keyword>
<evidence type="ECO:0000256" key="2">
    <source>
        <dbReference type="ARBA" id="ARBA00029447"/>
    </source>
</evidence>
<dbReference type="CDD" id="cd11386">
    <property type="entry name" value="MCP_signal"/>
    <property type="match status" value="1"/>
</dbReference>
<dbReference type="EMBL" id="JAUSWH010000003">
    <property type="protein sequence ID" value="MDQ0455058.1"/>
    <property type="molecule type" value="Genomic_DNA"/>
</dbReference>
<dbReference type="PANTHER" id="PTHR43531:SF11">
    <property type="entry name" value="METHYL-ACCEPTING CHEMOTAXIS PROTEIN 3"/>
    <property type="match status" value="1"/>
</dbReference>
<evidence type="ECO:0000313" key="8">
    <source>
        <dbReference type="EMBL" id="MDQ0455058.1"/>
    </source>
</evidence>
<evidence type="ECO:0000256" key="5">
    <source>
        <dbReference type="SAM" id="Phobius"/>
    </source>
</evidence>
<dbReference type="SUPFAM" id="SSF58104">
    <property type="entry name" value="Methyl-accepting chemotaxis protein (MCP) signaling domain"/>
    <property type="match status" value="1"/>
</dbReference>
<dbReference type="InterPro" id="IPR007891">
    <property type="entry name" value="CHASE3"/>
</dbReference>
<evidence type="ECO:0000313" key="9">
    <source>
        <dbReference type="Proteomes" id="UP001235269"/>
    </source>
</evidence>
<feature type="transmembrane region" description="Helical" evidence="5">
    <location>
        <begin position="186"/>
        <end position="209"/>
    </location>
</feature>
<dbReference type="PROSITE" id="PS50885">
    <property type="entry name" value="HAMP"/>
    <property type="match status" value="2"/>
</dbReference>
<evidence type="ECO:0000256" key="4">
    <source>
        <dbReference type="SAM" id="MobiDB-lite"/>
    </source>
</evidence>
<protein>
    <submittedName>
        <fullName evidence="8">Methyl-accepting chemotaxis protein</fullName>
    </submittedName>
</protein>
<feature type="transmembrane region" description="Helical" evidence="5">
    <location>
        <begin position="12"/>
        <end position="32"/>
    </location>
</feature>
<dbReference type="Gene3D" id="1.10.287.950">
    <property type="entry name" value="Methyl-accepting chemotaxis protein"/>
    <property type="match status" value="1"/>
</dbReference>
<dbReference type="SMART" id="SM00283">
    <property type="entry name" value="MA"/>
    <property type="match status" value="1"/>
</dbReference>
<keyword evidence="1" id="KW-0145">Chemotaxis</keyword>
<organism evidence="8 9">
    <name type="scientific">Rhizobium paknamense</name>
    <dbReference type="NCBI Taxonomy" id="1206817"/>
    <lineage>
        <taxon>Bacteria</taxon>
        <taxon>Pseudomonadati</taxon>
        <taxon>Pseudomonadota</taxon>
        <taxon>Alphaproteobacteria</taxon>
        <taxon>Hyphomicrobiales</taxon>
        <taxon>Rhizobiaceae</taxon>
        <taxon>Rhizobium/Agrobacterium group</taxon>
        <taxon>Rhizobium</taxon>
    </lineage>
</organism>
<name>A0ABU0I9Y9_9HYPH</name>
<dbReference type="InterPro" id="IPR003660">
    <property type="entry name" value="HAMP_dom"/>
</dbReference>
<sequence>MSFQNLSLSKKLYLTFCAIMAGCFLASMVVLIQGRQASSASREQLRVETILEVVDRAQQAMLEEATNQRGFLLLKSDSTYQGVLSARDAVVKALDDVSAKLKGDARLSSFVNDMRAAADRFHTQRAMPQIQAAKDGQPLEQVVQIGASGSTGDLDLFRQAASAIRSDLIGQVNLQRSTQESAHANLEFALIAGCVVAGGVAVALIWLLARSIVVPITGMTAAMTRLAEGDHGVEVPAVEREDEVGRMAKAVLVFKQAAVEKLRLTSETEAMRRKSEEEHRAAEAEKQREADEISFAVSQLAQGLQELANGNVACQLDTPFAARLDSLRVNFNDSLLKLQAALRTVGENAHAINAGAAEIRASADDLARRTEQQAASVEETAAALEQVTRTVRDSARRAEDVGQLVTTTRTGAERSGDVVRKAVAAMTEIEKSSGEIGNIIGVIEDIAFQTNLLALNAGVEAARAGDAGKGFAVVAQEVRALAERSANAAKEIKGLISTSSAHVGSGVELVGETGRELEQIVKAVQEISENVTAIVTASREQSTGLSEINTAVTAMDQGTQQNAAMVEQQTAASHTLASEADALMHLLRQFKLGNEGVAQTKAGTGHAAPARATPARPASSVPAARPAPASGQQKPVASPARALAARLGSAFGGGSSSAAVKQEWSEF</sequence>
<dbReference type="InterPro" id="IPR004090">
    <property type="entry name" value="Chemotax_Me-accpt_rcpt"/>
</dbReference>
<proteinExistence type="inferred from homology"/>
<dbReference type="SUPFAM" id="SSF158472">
    <property type="entry name" value="HAMP domain-like"/>
    <property type="match status" value="1"/>
</dbReference>
<dbReference type="Pfam" id="PF00015">
    <property type="entry name" value="MCPsignal"/>
    <property type="match status" value="1"/>
</dbReference>
<dbReference type="Proteomes" id="UP001235269">
    <property type="component" value="Unassembled WGS sequence"/>
</dbReference>
<dbReference type="InterPro" id="IPR004089">
    <property type="entry name" value="MCPsignal_dom"/>
</dbReference>
<feature type="domain" description="HAMP" evidence="7">
    <location>
        <begin position="210"/>
        <end position="263"/>
    </location>
</feature>
<dbReference type="RefSeq" id="WP_307157255.1">
    <property type="nucleotide sequence ID" value="NZ_JAUSWH010000003.1"/>
</dbReference>